<accession>A0A6A7Y4B4</accession>
<keyword evidence="3" id="KW-1185">Reference proteome</keyword>
<sequence>MAAWRAGYRTAYAPAAALIHHEGATRGHTNPPADLTRLADDIRRFGLDGDPYLHPELDGTSPNPRPRASGGIGAYEALQRNVATTGTFVLPSHALDLWDDGECLAAADLPREAVLWWPQAAHKVVDVWSAARWCLDLLRCRADIRTRFPTALSDGIEGPFATWLIAEGPALFGLPETIGTTLRDLFAGRIGGRARRAFLWREDVRARWPHGLTPAGRREILRWFLRDGRREENLRLEEIWWLLWSAAERPEQELVWAYLVTPAWQASFPDAMSRFGAERFARWFAAAFHVDGAWIDPSRWPLPGSASDQIRVGYVAHQRWRDLHPDALADEAAARAFLAWLLEQNALAPWARGWLGTLDLGAVAVELARPGANMIAHFRYPSGLRVSAESIAEGLAAVGAGVSLRDARTQPNDDPGHELVSGLEIYDTTIIHLQPEPLFDAAYLRADLSERRPRTYRIAYWYWEFDTIPASWREQAETADEVWAASEFVAKGLRERLDLPVRTEFPGVSLAPFHARPRSHFGVPEEEFVFLFTFHMMSVMERKNPLGLIRAFRRAFTEPEPARLVIKTSFGQRYPDQIAALRDAAQGSRITIIDEIYSPEDVLALTDVCDVYVSLHRSEGLGLTMAEAMLLGKPVIATGYSGNMEFMTPDNSLLVDYRLVTLGEEIPPYEADYQWAEPSEDHAAALMRRLFEDRAFARDLGARAKADAGERLSVVAAGRRIASRLAEIQALRKASRHPGTPT</sequence>
<evidence type="ECO:0000313" key="3">
    <source>
        <dbReference type="Proteomes" id="UP000332515"/>
    </source>
</evidence>
<evidence type="ECO:0000259" key="1">
    <source>
        <dbReference type="Pfam" id="PF00534"/>
    </source>
</evidence>
<feature type="domain" description="Glycosyl transferase family 1" evidence="1">
    <location>
        <begin position="538"/>
        <end position="651"/>
    </location>
</feature>
<dbReference type="CDD" id="cd03801">
    <property type="entry name" value="GT4_PimA-like"/>
    <property type="match status" value="1"/>
</dbReference>
<proteinExistence type="predicted"/>
<dbReference type="Proteomes" id="UP000332515">
    <property type="component" value="Unassembled WGS sequence"/>
</dbReference>
<reference evidence="2 3" key="1">
    <citation type="submission" date="2019-09" db="EMBL/GenBank/DDBJ databases">
        <title>Segnochrobactrum spirostomi gen. nov., sp. nov., isolated from the ciliate Spirostomum cf. yagiui and description of a novel family, Segnochrobactraceae fam. nov. within the order Rhizobiales of the class Alphaproteobacteria.</title>
        <authorList>
            <person name="Akter S."/>
            <person name="Shazib S.U.A."/>
            <person name="Shin M.K."/>
        </authorList>
    </citation>
    <scope>NUCLEOTIDE SEQUENCE [LARGE SCALE GENOMIC DNA]</scope>
    <source>
        <strain evidence="2 3">Sp-1</strain>
    </source>
</reference>
<dbReference type="Pfam" id="PF00534">
    <property type="entry name" value="Glycos_transf_1"/>
    <property type="match status" value="1"/>
</dbReference>
<dbReference type="AlphaFoldDB" id="A0A6A7Y4B4"/>
<gene>
    <name evidence="2" type="ORF">F0357_15260</name>
</gene>
<dbReference type="PANTHER" id="PTHR46656:SF3">
    <property type="entry name" value="PUTATIVE-RELATED"/>
    <property type="match status" value="1"/>
</dbReference>
<dbReference type="SUPFAM" id="SSF53756">
    <property type="entry name" value="UDP-Glycosyltransferase/glycogen phosphorylase"/>
    <property type="match status" value="1"/>
</dbReference>
<name>A0A6A7Y4B4_9HYPH</name>
<dbReference type="InterPro" id="IPR001296">
    <property type="entry name" value="Glyco_trans_1"/>
</dbReference>
<keyword evidence="2" id="KW-0808">Transferase</keyword>
<protein>
    <submittedName>
        <fullName evidence="2">Glycosyltransferase family 4 protein</fullName>
    </submittedName>
</protein>
<evidence type="ECO:0000313" key="2">
    <source>
        <dbReference type="EMBL" id="MQT13974.1"/>
    </source>
</evidence>
<organism evidence="2 3">
    <name type="scientific">Segnochrobactrum spirostomi</name>
    <dbReference type="NCBI Taxonomy" id="2608987"/>
    <lineage>
        <taxon>Bacteria</taxon>
        <taxon>Pseudomonadati</taxon>
        <taxon>Pseudomonadota</taxon>
        <taxon>Alphaproteobacteria</taxon>
        <taxon>Hyphomicrobiales</taxon>
        <taxon>Segnochrobactraceae</taxon>
        <taxon>Segnochrobactrum</taxon>
    </lineage>
</organism>
<dbReference type="PANTHER" id="PTHR46656">
    <property type="entry name" value="PUTATIVE-RELATED"/>
    <property type="match status" value="1"/>
</dbReference>
<dbReference type="Gene3D" id="3.40.50.2000">
    <property type="entry name" value="Glycogen Phosphorylase B"/>
    <property type="match status" value="1"/>
</dbReference>
<comment type="caution">
    <text evidence="2">The sequence shown here is derived from an EMBL/GenBank/DDBJ whole genome shotgun (WGS) entry which is preliminary data.</text>
</comment>
<dbReference type="GO" id="GO:0016757">
    <property type="term" value="F:glycosyltransferase activity"/>
    <property type="evidence" value="ECO:0007669"/>
    <property type="project" value="InterPro"/>
</dbReference>
<dbReference type="EMBL" id="VWNA01000001">
    <property type="protein sequence ID" value="MQT13974.1"/>
    <property type="molecule type" value="Genomic_DNA"/>
</dbReference>